<accession>A0A6J5ECE8</accession>
<feature type="region of interest" description="Disordered" evidence="1">
    <location>
        <begin position="21"/>
        <end position="47"/>
    </location>
</feature>
<evidence type="ECO:0000313" key="2">
    <source>
        <dbReference type="EMBL" id="CAB3763274.1"/>
    </source>
</evidence>
<protein>
    <submittedName>
        <fullName evidence="2">Uncharacterized protein</fullName>
    </submittedName>
</protein>
<dbReference type="Proteomes" id="UP000494329">
    <property type="component" value="Unassembled WGS sequence"/>
</dbReference>
<keyword evidence="3" id="KW-1185">Reference proteome</keyword>
<reference evidence="2 3" key="1">
    <citation type="submission" date="2020-04" db="EMBL/GenBank/DDBJ databases">
        <authorList>
            <person name="De Canck E."/>
        </authorList>
    </citation>
    <scope>NUCLEOTIDE SEQUENCE [LARGE SCALE GENOMIC DNA]</scope>
    <source>
        <strain evidence="2 3">LMG 29739</strain>
    </source>
</reference>
<gene>
    <name evidence="2" type="ORF">LMG29739_04062</name>
</gene>
<evidence type="ECO:0000313" key="3">
    <source>
        <dbReference type="Proteomes" id="UP000494329"/>
    </source>
</evidence>
<organism evidence="2 3">
    <name type="scientific">Paraburkholderia solisilvae</name>
    <dbReference type="NCBI Taxonomy" id="624376"/>
    <lineage>
        <taxon>Bacteria</taxon>
        <taxon>Pseudomonadati</taxon>
        <taxon>Pseudomonadota</taxon>
        <taxon>Betaproteobacteria</taxon>
        <taxon>Burkholderiales</taxon>
        <taxon>Burkholderiaceae</taxon>
        <taxon>Paraburkholderia</taxon>
    </lineage>
</organism>
<dbReference type="AlphaFoldDB" id="A0A6J5ECE8"/>
<sequence>MPPGLAKPGAGDEARLLQEEVETTTAVQGDDPRDWIPGHGPQAGHPQGWSGLLFCGACGW</sequence>
<name>A0A6J5ECE8_9BURK</name>
<proteinExistence type="predicted"/>
<evidence type="ECO:0000256" key="1">
    <source>
        <dbReference type="SAM" id="MobiDB-lite"/>
    </source>
</evidence>
<feature type="compositionally biased region" description="Low complexity" evidence="1">
    <location>
        <begin position="37"/>
        <end position="47"/>
    </location>
</feature>
<dbReference type="EMBL" id="CADIKF010000034">
    <property type="protein sequence ID" value="CAB3763274.1"/>
    <property type="molecule type" value="Genomic_DNA"/>
</dbReference>